<evidence type="ECO:0000313" key="2">
    <source>
        <dbReference type="EMBL" id="CDF36246.1"/>
    </source>
</evidence>
<proteinExistence type="predicted"/>
<dbReference type="Proteomes" id="UP000012073">
    <property type="component" value="Unassembled WGS sequence"/>
</dbReference>
<dbReference type="KEGG" id="ccp:CHC_T00004554001"/>
<reference evidence="3" key="1">
    <citation type="journal article" date="2013" name="Proc. Natl. Acad. Sci. U.S.A.">
        <title>Genome structure and metabolic features in the red seaweed Chondrus crispus shed light on evolution of the Archaeplastida.</title>
        <authorList>
            <person name="Collen J."/>
            <person name="Porcel B."/>
            <person name="Carre W."/>
            <person name="Ball S.G."/>
            <person name="Chaparro C."/>
            <person name="Tonon T."/>
            <person name="Barbeyron T."/>
            <person name="Michel G."/>
            <person name="Noel B."/>
            <person name="Valentin K."/>
            <person name="Elias M."/>
            <person name="Artiguenave F."/>
            <person name="Arun A."/>
            <person name="Aury J.M."/>
            <person name="Barbosa-Neto J.F."/>
            <person name="Bothwell J.H."/>
            <person name="Bouget F.Y."/>
            <person name="Brillet L."/>
            <person name="Cabello-Hurtado F."/>
            <person name="Capella-Gutierrez S."/>
            <person name="Charrier B."/>
            <person name="Cladiere L."/>
            <person name="Cock J.M."/>
            <person name="Coelho S.M."/>
            <person name="Colleoni C."/>
            <person name="Czjzek M."/>
            <person name="Da Silva C."/>
            <person name="Delage L."/>
            <person name="Denoeud F."/>
            <person name="Deschamps P."/>
            <person name="Dittami S.M."/>
            <person name="Gabaldon T."/>
            <person name="Gachon C.M."/>
            <person name="Groisillier A."/>
            <person name="Herve C."/>
            <person name="Jabbari K."/>
            <person name="Katinka M."/>
            <person name="Kloareg B."/>
            <person name="Kowalczyk N."/>
            <person name="Labadie K."/>
            <person name="Leblanc C."/>
            <person name="Lopez P.J."/>
            <person name="McLachlan D.H."/>
            <person name="Meslet-Cladiere L."/>
            <person name="Moustafa A."/>
            <person name="Nehr Z."/>
            <person name="Nyvall Collen P."/>
            <person name="Panaud O."/>
            <person name="Partensky F."/>
            <person name="Poulain J."/>
            <person name="Rensing S.A."/>
            <person name="Rousvoal S."/>
            <person name="Samson G."/>
            <person name="Symeonidi A."/>
            <person name="Weissenbach J."/>
            <person name="Zambounis A."/>
            <person name="Wincker P."/>
            <person name="Boyen C."/>
        </authorList>
    </citation>
    <scope>NUCLEOTIDE SEQUENCE [LARGE SCALE GENOMIC DNA]</scope>
    <source>
        <strain evidence="3">cv. Stackhouse</strain>
    </source>
</reference>
<dbReference type="EMBL" id="HG001768">
    <property type="protein sequence ID" value="CDF36246.1"/>
    <property type="molecule type" value="Genomic_DNA"/>
</dbReference>
<protein>
    <submittedName>
        <fullName evidence="2">Uncharacterized protein</fullName>
    </submittedName>
</protein>
<sequence length="207" mass="23081">MFRTPALSHNHHHHPKSPTMSPSSYRHLLVSSASNWNSNCTMHDPGSGDSIAELRFSGRSGSGSLIIWDRSSTFEVRKEGHGTHWTLLGSNGKGRLATATSGKRKSERVVKIDMGKSSWELVSGRSRMRKRWDLYKLSSGYSKKGSKHVRTTKKREDLVGEVVGHGWRNGEHAVYVREDLPMEIVAFAAWMVRKGAKGDKRAAERGG</sequence>
<keyword evidence="3" id="KW-1185">Reference proteome</keyword>
<dbReference type="GeneID" id="17323782"/>
<accession>R7QFL8</accession>
<dbReference type="Gramene" id="CDF36246">
    <property type="protein sequence ID" value="CDF36246"/>
    <property type="gene ID" value="CHC_T00004554001"/>
</dbReference>
<evidence type="ECO:0000313" key="3">
    <source>
        <dbReference type="Proteomes" id="UP000012073"/>
    </source>
</evidence>
<dbReference type="RefSeq" id="XP_005716065.1">
    <property type="nucleotide sequence ID" value="XM_005716008.1"/>
</dbReference>
<evidence type="ECO:0000256" key="1">
    <source>
        <dbReference type="SAM" id="MobiDB-lite"/>
    </source>
</evidence>
<feature type="region of interest" description="Disordered" evidence="1">
    <location>
        <begin position="1"/>
        <end position="24"/>
    </location>
</feature>
<name>R7QFL8_CHOCR</name>
<organism evidence="2 3">
    <name type="scientific">Chondrus crispus</name>
    <name type="common">Carrageen Irish moss</name>
    <name type="synonym">Polymorpha crispa</name>
    <dbReference type="NCBI Taxonomy" id="2769"/>
    <lineage>
        <taxon>Eukaryota</taxon>
        <taxon>Rhodophyta</taxon>
        <taxon>Florideophyceae</taxon>
        <taxon>Rhodymeniophycidae</taxon>
        <taxon>Gigartinales</taxon>
        <taxon>Gigartinaceae</taxon>
        <taxon>Chondrus</taxon>
    </lineage>
</organism>
<dbReference type="AlphaFoldDB" id="R7QFL8"/>
<gene>
    <name evidence="2" type="ORF">CHC_T00004554001</name>
</gene>